<gene>
    <name evidence="1" type="ORF">S03H2_47056</name>
</gene>
<dbReference type="AlphaFoldDB" id="X1HEW3"/>
<accession>X1HEW3</accession>
<name>X1HEW3_9ZZZZ</name>
<organism evidence="1">
    <name type="scientific">marine sediment metagenome</name>
    <dbReference type="NCBI Taxonomy" id="412755"/>
    <lineage>
        <taxon>unclassified sequences</taxon>
        <taxon>metagenomes</taxon>
        <taxon>ecological metagenomes</taxon>
    </lineage>
</organism>
<dbReference type="EMBL" id="BARU01029596">
    <property type="protein sequence ID" value="GAH68751.1"/>
    <property type="molecule type" value="Genomic_DNA"/>
</dbReference>
<comment type="caution">
    <text evidence="1">The sequence shown here is derived from an EMBL/GenBank/DDBJ whole genome shotgun (WGS) entry which is preliminary data.</text>
</comment>
<protein>
    <submittedName>
        <fullName evidence="1">Uncharacterized protein</fullName>
    </submittedName>
</protein>
<proteinExistence type="predicted"/>
<reference evidence="1" key="1">
    <citation type="journal article" date="2014" name="Front. Microbiol.">
        <title>High frequency of phylogenetically diverse reductive dehalogenase-homologous genes in deep subseafloor sedimentary metagenomes.</title>
        <authorList>
            <person name="Kawai M."/>
            <person name="Futagami T."/>
            <person name="Toyoda A."/>
            <person name="Takaki Y."/>
            <person name="Nishi S."/>
            <person name="Hori S."/>
            <person name="Arai W."/>
            <person name="Tsubouchi T."/>
            <person name="Morono Y."/>
            <person name="Uchiyama I."/>
            <person name="Ito T."/>
            <person name="Fujiyama A."/>
            <person name="Inagaki F."/>
            <person name="Takami H."/>
        </authorList>
    </citation>
    <scope>NUCLEOTIDE SEQUENCE</scope>
    <source>
        <strain evidence="1">Expedition CK06-06</strain>
    </source>
</reference>
<evidence type="ECO:0000313" key="1">
    <source>
        <dbReference type="EMBL" id="GAH68751.1"/>
    </source>
</evidence>
<sequence length="45" mass="5326">MIGEFDFEEQKNENVRKFYMKCGYKWCLCVVLVIQFLKVGSEVCA</sequence>